<evidence type="ECO:0000256" key="3">
    <source>
        <dbReference type="ARBA" id="ARBA00022771"/>
    </source>
</evidence>
<keyword evidence="3" id="KW-0863">Zinc-finger</keyword>
<dbReference type="GO" id="GO:0005634">
    <property type="term" value="C:nucleus"/>
    <property type="evidence" value="ECO:0007669"/>
    <property type="project" value="UniProtKB-SubCell"/>
</dbReference>
<dbReference type="GO" id="GO:0003700">
    <property type="term" value="F:DNA-binding transcription factor activity"/>
    <property type="evidence" value="ECO:0007669"/>
    <property type="project" value="InterPro"/>
</dbReference>
<evidence type="ECO:0000256" key="5">
    <source>
        <dbReference type="ARBA" id="ARBA00023015"/>
    </source>
</evidence>
<evidence type="ECO:0000259" key="11">
    <source>
        <dbReference type="Pfam" id="PF00105"/>
    </source>
</evidence>
<dbReference type="EnsemblMetazoa" id="ACUA013606-RA">
    <property type="protein sequence ID" value="ACUA013606-PA"/>
    <property type="gene ID" value="ACUA013606"/>
</dbReference>
<keyword evidence="8" id="KW-0675">Receptor</keyword>
<dbReference type="InterPro" id="IPR013088">
    <property type="entry name" value="Znf_NHR/GATA"/>
</dbReference>
<dbReference type="VEuPathDB" id="VectorBase:ACUA013606"/>
<dbReference type="Proteomes" id="UP000075883">
    <property type="component" value="Unassembled WGS sequence"/>
</dbReference>
<dbReference type="InterPro" id="IPR001628">
    <property type="entry name" value="Znf_hrmn_rcpt"/>
</dbReference>
<sequence>MSSEKLTEHDTEDDGGKKANNQFPFGTGVGKAGKIFLDSVGPDCGAKTGSNILAHNTLSMYGGGVLCPSPSAATGFYNPRGQGSEIGALELGFPRGMALVPPPPHGPWRDPSSLAGTHLPVASSTATAAGDDITTLGGQGGPQGQTGSVVPGMQTSSSSSSGGGGVAQDKKDFISSSSGGSSIGSVGQHPSVTGAGGTVSQGNVIEKKEFLSLQQSTTPGSQSMNSQNGQDLKNQNIECVVCGDKSSGKHYGQFTCEVTTTTTATTTFTVQTIDNRLLQLGYWFFRPIQFYTFLTRFERAAN</sequence>
<evidence type="ECO:0000256" key="10">
    <source>
        <dbReference type="SAM" id="MobiDB-lite"/>
    </source>
</evidence>
<keyword evidence="6" id="KW-0238">DNA-binding</keyword>
<evidence type="ECO:0000256" key="8">
    <source>
        <dbReference type="ARBA" id="ARBA00023170"/>
    </source>
</evidence>
<keyword evidence="5" id="KW-0805">Transcription regulation</keyword>
<evidence type="ECO:0000256" key="4">
    <source>
        <dbReference type="ARBA" id="ARBA00022833"/>
    </source>
</evidence>
<evidence type="ECO:0000313" key="12">
    <source>
        <dbReference type="EnsemblMetazoa" id="ACUA013606-PA"/>
    </source>
</evidence>
<keyword evidence="13" id="KW-1185">Reference proteome</keyword>
<name>A0A182MAN4_9DIPT</name>
<feature type="compositionally biased region" description="Basic and acidic residues" evidence="10">
    <location>
        <begin position="1"/>
        <end position="17"/>
    </location>
</feature>
<dbReference type="GO" id="GO:0008270">
    <property type="term" value="F:zinc ion binding"/>
    <property type="evidence" value="ECO:0007669"/>
    <property type="project" value="UniProtKB-KW"/>
</dbReference>
<dbReference type="STRING" id="139723.A0A182MAN4"/>
<dbReference type="AlphaFoldDB" id="A0A182MAN4"/>
<keyword evidence="7" id="KW-0804">Transcription</keyword>
<dbReference type="Gene3D" id="3.30.50.10">
    <property type="entry name" value="Erythroid Transcription Factor GATA-1, subunit A"/>
    <property type="match status" value="1"/>
</dbReference>
<reference evidence="12" key="2">
    <citation type="submission" date="2020-05" db="UniProtKB">
        <authorList>
            <consortium name="EnsemblMetazoa"/>
        </authorList>
    </citation>
    <scope>IDENTIFICATION</scope>
    <source>
        <strain evidence="12">A-37</strain>
    </source>
</reference>
<dbReference type="Pfam" id="PF00105">
    <property type="entry name" value="zf-C4"/>
    <property type="match status" value="1"/>
</dbReference>
<feature type="region of interest" description="Disordered" evidence="10">
    <location>
        <begin position="130"/>
        <end position="199"/>
    </location>
</feature>
<keyword evidence="9" id="KW-0539">Nucleus</keyword>
<protein>
    <recommendedName>
        <fullName evidence="11">Nuclear receptor domain-containing protein</fullName>
    </recommendedName>
</protein>
<feature type="domain" description="Nuclear receptor" evidence="11">
    <location>
        <begin position="238"/>
        <end position="258"/>
    </location>
</feature>
<evidence type="ECO:0000256" key="1">
    <source>
        <dbReference type="ARBA" id="ARBA00004123"/>
    </source>
</evidence>
<dbReference type="EMBL" id="AXCM01000463">
    <property type="status" value="NOT_ANNOTATED_CDS"/>
    <property type="molecule type" value="Genomic_DNA"/>
</dbReference>
<reference evidence="13" key="1">
    <citation type="submission" date="2013-09" db="EMBL/GenBank/DDBJ databases">
        <title>The Genome Sequence of Anopheles culicifacies species A.</title>
        <authorList>
            <consortium name="The Broad Institute Genomics Platform"/>
            <person name="Neafsey D.E."/>
            <person name="Besansky N."/>
            <person name="Howell P."/>
            <person name="Walton C."/>
            <person name="Young S.K."/>
            <person name="Zeng Q."/>
            <person name="Gargeya S."/>
            <person name="Fitzgerald M."/>
            <person name="Haas B."/>
            <person name="Abouelleil A."/>
            <person name="Allen A.W."/>
            <person name="Alvarado L."/>
            <person name="Arachchi H.M."/>
            <person name="Berlin A.M."/>
            <person name="Chapman S.B."/>
            <person name="Gainer-Dewar J."/>
            <person name="Goldberg J."/>
            <person name="Griggs A."/>
            <person name="Gujja S."/>
            <person name="Hansen M."/>
            <person name="Howarth C."/>
            <person name="Imamovic A."/>
            <person name="Ireland A."/>
            <person name="Larimer J."/>
            <person name="McCowan C."/>
            <person name="Murphy C."/>
            <person name="Pearson M."/>
            <person name="Poon T.W."/>
            <person name="Priest M."/>
            <person name="Roberts A."/>
            <person name="Saif S."/>
            <person name="Shea T."/>
            <person name="Sisk P."/>
            <person name="Sykes S."/>
            <person name="Wortman J."/>
            <person name="Nusbaum C."/>
            <person name="Birren B."/>
        </authorList>
    </citation>
    <scope>NUCLEOTIDE SEQUENCE [LARGE SCALE GENOMIC DNA]</scope>
    <source>
        <strain evidence="13">A-37</strain>
    </source>
</reference>
<keyword evidence="4" id="KW-0862">Zinc</keyword>
<organism evidence="12 13">
    <name type="scientific">Anopheles culicifacies</name>
    <dbReference type="NCBI Taxonomy" id="139723"/>
    <lineage>
        <taxon>Eukaryota</taxon>
        <taxon>Metazoa</taxon>
        <taxon>Ecdysozoa</taxon>
        <taxon>Arthropoda</taxon>
        <taxon>Hexapoda</taxon>
        <taxon>Insecta</taxon>
        <taxon>Pterygota</taxon>
        <taxon>Neoptera</taxon>
        <taxon>Endopterygota</taxon>
        <taxon>Diptera</taxon>
        <taxon>Nematocera</taxon>
        <taxon>Culicoidea</taxon>
        <taxon>Culicidae</taxon>
        <taxon>Anophelinae</taxon>
        <taxon>Anopheles</taxon>
        <taxon>culicifacies species complex</taxon>
    </lineage>
</organism>
<evidence type="ECO:0000256" key="7">
    <source>
        <dbReference type="ARBA" id="ARBA00023163"/>
    </source>
</evidence>
<comment type="subcellular location">
    <subcellularLocation>
        <location evidence="1">Nucleus</location>
    </subcellularLocation>
</comment>
<evidence type="ECO:0000256" key="9">
    <source>
        <dbReference type="ARBA" id="ARBA00023242"/>
    </source>
</evidence>
<evidence type="ECO:0000313" key="13">
    <source>
        <dbReference type="Proteomes" id="UP000075883"/>
    </source>
</evidence>
<keyword evidence="2" id="KW-0479">Metal-binding</keyword>
<proteinExistence type="predicted"/>
<feature type="region of interest" description="Disordered" evidence="10">
    <location>
        <begin position="1"/>
        <end position="24"/>
    </location>
</feature>
<evidence type="ECO:0000256" key="2">
    <source>
        <dbReference type="ARBA" id="ARBA00022723"/>
    </source>
</evidence>
<feature type="compositionally biased region" description="Low complexity" evidence="10">
    <location>
        <begin position="174"/>
        <end position="185"/>
    </location>
</feature>
<evidence type="ECO:0000256" key="6">
    <source>
        <dbReference type="ARBA" id="ARBA00023125"/>
    </source>
</evidence>
<dbReference type="GO" id="GO:0043565">
    <property type="term" value="F:sequence-specific DNA binding"/>
    <property type="evidence" value="ECO:0007669"/>
    <property type="project" value="InterPro"/>
</dbReference>
<accession>A0A182MAN4</accession>